<dbReference type="GO" id="GO:0045259">
    <property type="term" value="C:proton-transporting ATP synthase complex"/>
    <property type="evidence" value="ECO:0007669"/>
    <property type="project" value="UniProtKB-KW"/>
</dbReference>
<dbReference type="Pfam" id="PF00430">
    <property type="entry name" value="ATP-synt_B"/>
    <property type="match status" value="1"/>
</dbReference>
<evidence type="ECO:0000256" key="12">
    <source>
        <dbReference type="HAMAP-Rule" id="MF_01398"/>
    </source>
</evidence>
<dbReference type="GO" id="GO:0046933">
    <property type="term" value="F:proton-transporting ATP synthase activity, rotational mechanism"/>
    <property type="evidence" value="ECO:0007669"/>
    <property type="project" value="UniProtKB-UniRule"/>
</dbReference>
<keyword evidence="9 12" id="KW-0066">ATP synthesis</keyword>
<evidence type="ECO:0000256" key="1">
    <source>
        <dbReference type="ARBA" id="ARBA00005513"/>
    </source>
</evidence>
<keyword evidence="6 12" id="KW-1133">Transmembrane helix</keyword>
<keyword evidence="8 12" id="KW-0472">Membrane</keyword>
<gene>
    <name evidence="12 15" type="primary">atpF</name>
    <name evidence="15" type="ORF">IAA48_04255</name>
</gene>
<comment type="subunit">
    <text evidence="12">F-type ATPases have 2 components, F(1) - the catalytic core - and F(0) - the membrane proton channel. F(1) has five subunits: alpha(3), beta(3), gamma(1), delta(1), epsilon(1). F(0) has three main subunits: a(1), b(2) and c(10-14). The alpha and beta chains form an alternating ring which encloses part of the gamma chain. F(1) is attached to F(0) by a central stalk formed by the gamma and epsilon chains, while a peripheral stalk is formed by the delta and b chains.</text>
</comment>
<evidence type="ECO:0000256" key="3">
    <source>
        <dbReference type="ARBA" id="ARBA00022547"/>
    </source>
</evidence>
<dbReference type="Proteomes" id="UP000824205">
    <property type="component" value="Unassembled WGS sequence"/>
</dbReference>
<feature type="coiled-coil region" evidence="14">
    <location>
        <begin position="38"/>
        <end position="112"/>
    </location>
</feature>
<reference evidence="15" key="1">
    <citation type="journal article" date="2021" name="PeerJ">
        <title>Extensive microbial diversity within the chicken gut microbiome revealed by metagenomics and culture.</title>
        <authorList>
            <person name="Gilroy R."/>
            <person name="Ravi A."/>
            <person name="Getino M."/>
            <person name="Pursley I."/>
            <person name="Horton D.L."/>
            <person name="Alikhan N.F."/>
            <person name="Baker D."/>
            <person name="Gharbi K."/>
            <person name="Hall N."/>
            <person name="Watson M."/>
            <person name="Adriaenssens E.M."/>
            <person name="Foster-Nyarko E."/>
            <person name="Jarju S."/>
            <person name="Secka A."/>
            <person name="Antonio M."/>
            <person name="Oren A."/>
            <person name="Chaudhuri R.R."/>
            <person name="La Ragione R."/>
            <person name="Hildebrand F."/>
            <person name="Pallen M.J."/>
        </authorList>
    </citation>
    <scope>NUCLEOTIDE SEQUENCE</scope>
    <source>
        <strain evidence="15">421</strain>
    </source>
</reference>
<name>A0A9D1REN2_9FIRM</name>
<evidence type="ECO:0000256" key="8">
    <source>
        <dbReference type="ARBA" id="ARBA00023136"/>
    </source>
</evidence>
<dbReference type="InterPro" id="IPR050059">
    <property type="entry name" value="ATP_synthase_B_chain"/>
</dbReference>
<keyword evidence="4 12" id="KW-0812">Transmembrane</keyword>
<evidence type="ECO:0000256" key="9">
    <source>
        <dbReference type="ARBA" id="ARBA00023310"/>
    </source>
</evidence>
<protein>
    <recommendedName>
        <fullName evidence="12">ATP synthase subunit b</fullName>
    </recommendedName>
    <alternativeName>
        <fullName evidence="12">ATP synthase F(0) sector subunit b</fullName>
    </alternativeName>
    <alternativeName>
        <fullName evidence="12">ATPase subunit I</fullName>
    </alternativeName>
    <alternativeName>
        <fullName evidence="12">F-type ATPase subunit b</fullName>
        <shortName evidence="12">F-ATPase subunit b</shortName>
    </alternativeName>
</protein>
<dbReference type="HAMAP" id="MF_01398">
    <property type="entry name" value="ATP_synth_b_bprime"/>
    <property type="match status" value="1"/>
</dbReference>
<evidence type="ECO:0000256" key="4">
    <source>
        <dbReference type="ARBA" id="ARBA00022692"/>
    </source>
</evidence>
<comment type="subcellular location">
    <subcellularLocation>
        <location evidence="12">Cell membrane</location>
        <topology evidence="12">Single-pass membrane protein</topology>
    </subcellularLocation>
    <subcellularLocation>
        <location evidence="11">Endomembrane system</location>
        <topology evidence="11">Single-pass membrane protein</topology>
    </subcellularLocation>
</comment>
<evidence type="ECO:0000256" key="13">
    <source>
        <dbReference type="RuleBase" id="RU003848"/>
    </source>
</evidence>
<feature type="transmembrane region" description="Helical" evidence="12">
    <location>
        <begin position="6"/>
        <end position="27"/>
    </location>
</feature>
<reference evidence="15" key="2">
    <citation type="submission" date="2021-04" db="EMBL/GenBank/DDBJ databases">
        <authorList>
            <person name="Gilroy R."/>
        </authorList>
    </citation>
    <scope>NUCLEOTIDE SEQUENCE</scope>
    <source>
        <strain evidence="15">421</strain>
    </source>
</reference>
<accession>A0A9D1REN2</accession>
<evidence type="ECO:0000313" key="15">
    <source>
        <dbReference type="EMBL" id="HIW85688.1"/>
    </source>
</evidence>
<organism evidence="15 16">
    <name type="scientific">Candidatus Eubacterium faecipullorum</name>
    <dbReference type="NCBI Taxonomy" id="2838571"/>
    <lineage>
        <taxon>Bacteria</taxon>
        <taxon>Bacillati</taxon>
        <taxon>Bacillota</taxon>
        <taxon>Clostridia</taxon>
        <taxon>Eubacteriales</taxon>
        <taxon>Eubacteriaceae</taxon>
        <taxon>Eubacterium</taxon>
    </lineage>
</organism>
<evidence type="ECO:0000313" key="16">
    <source>
        <dbReference type="Proteomes" id="UP000824205"/>
    </source>
</evidence>
<evidence type="ECO:0000256" key="7">
    <source>
        <dbReference type="ARBA" id="ARBA00023065"/>
    </source>
</evidence>
<keyword evidence="5 12" id="KW-0375">Hydrogen ion transport</keyword>
<keyword evidence="12" id="KW-1003">Cell membrane</keyword>
<dbReference type="NCBIfam" id="TIGR01144">
    <property type="entry name" value="ATP_synt_b"/>
    <property type="match status" value="1"/>
</dbReference>
<keyword evidence="3 12" id="KW-0138">CF(0)</keyword>
<evidence type="ECO:0000256" key="11">
    <source>
        <dbReference type="ARBA" id="ARBA00037847"/>
    </source>
</evidence>
<dbReference type="GO" id="GO:0005886">
    <property type="term" value="C:plasma membrane"/>
    <property type="evidence" value="ECO:0007669"/>
    <property type="project" value="UniProtKB-SubCell"/>
</dbReference>
<evidence type="ECO:0000256" key="14">
    <source>
        <dbReference type="SAM" id="Coils"/>
    </source>
</evidence>
<dbReference type="GO" id="GO:0046961">
    <property type="term" value="F:proton-transporting ATPase activity, rotational mechanism"/>
    <property type="evidence" value="ECO:0007669"/>
    <property type="project" value="TreeGrafter"/>
</dbReference>
<proteinExistence type="inferred from homology"/>
<sequence length="163" mass="18793">MLKFDWNILFTLINLVIFYLLMKRFLFKPILKVMNQRKEMINKQFEEADSAKSEAEELKKQYEVKLQGADDESRRILADARENANAEYSRIMDRAEEDVAKMKADAQKQIRAESQKAMLSARENIASLAMQAAEKVVGANVSEEQNSAIFDEFLKESSEENDS</sequence>
<keyword evidence="2 12" id="KW-0813">Transport</keyword>
<evidence type="ECO:0000256" key="10">
    <source>
        <dbReference type="ARBA" id="ARBA00025198"/>
    </source>
</evidence>
<comment type="function">
    <text evidence="12">Component of the F(0) channel, it forms part of the peripheral stalk, linking F(1) to F(0).</text>
</comment>
<dbReference type="InterPro" id="IPR002146">
    <property type="entry name" value="ATP_synth_b/b'su_bac/chlpt"/>
</dbReference>
<evidence type="ECO:0000256" key="5">
    <source>
        <dbReference type="ARBA" id="ARBA00022781"/>
    </source>
</evidence>
<dbReference type="InterPro" id="IPR005864">
    <property type="entry name" value="ATP_synth_F0_bsu_bac"/>
</dbReference>
<dbReference type="CDD" id="cd06503">
    <property type="entry name" value="ATP-synt_Fo_b"/>
    <property type="match status" value="1"/>
</dbReference>
<comment type="function">
    <text evidence="10 12">F(1)F(0) ATP synthase produces ATP from ADP in the presence of a proton or sodium gradient. F-type ATPases consist of two structural domains, F(1) containing the extramembraneous catalytic core and F(0) containing the membrane proton channel, linked together by a central stalk and a peripheral stalk. During catalysis, ATP synthesis in the catalytic domain of F(1) is coupled via a rotary mechanism of the central stalk subunits to proton translocation.</text>
</comment>
<dbReference type="PANTHER" id="PTHR33445:SF2">
    <property type="entry name" value="ATP SYNTHASE SUBUNIT B', CHLOROPLASTIC"/>
    <property type="match status" value="1"/>
</dbReference>
<dbReference type="PANTHER" id="PTHR33445">
    <property type="entry name" value="ATP SYNTHASE SUBUNIT B', CHLOROPLASTIC"/>
    <property type="match status" value="1"/>
</dbReference>
<evidence type="ECO:0000256" key="6">
    <source>
        <dbReference type="ARBA" id="ARBA00022989"/>
    </source>
</evidence>
<dbReference type="EMBL" id="DXGE01000018">
    <property type="protein sequence ID" value="HIW85688.1"/>
    <property type="molecule type" value="Genomic_DNA"/>
</dbReference>
<comment type="caution">
    <text evidence="15">The sequence shown here is derived from an EMBL/GenBank/DDBJ whole genome shotgun (WGS) entry which is preliminary data.</text>
</comment>
<dbReference type="GO" id="GO:0012505">
    <property type="term" value="C:endomembrane system"/>
    <property type="evidence" value="ECO:0007669"/>
    <property type="project" value="UniProtKB-SubCell"/>
</dbReference>
<keyword evidence="14" id="KW-0175">Coiled coil</keyword>
<keyword evidence="7 12" id="KW-0406">Ion transport</keyword>
<dbReference type="AlphaFoldDB" id="A0A9D1REN2"/>
<evidence type="ECO:0000256" key="2">
    <source>
        <dbReference type="ARBA" id="ARBA00022448"/>
    </source>
</evidence>
<comment type="similarity">
    <text evidence="1 12 13">Belongs to the ATPase B chain family.</text>
</comment>